<dbReference type="AlphaFoldDB" id="A0A1F5GTF0"/>
<dbReference type="STRING" id="1797724.A3A48_01265"/>
<evidence type="ECO:0000313" key="5">
    <source>
        <dbReference type="EMBL" id="OGD95115.1"/>
    </source>
</evidence>
<gene>
    <name evidence="5" type="ORF">A3A48_01265</name>
</gene>
<dbReference type="SUPFAM" id="SSF54197">
    <property type="entry name" value="HIT-like"/>
    <property type="match status" value="1"/>
</dbReference>
<dbReference type="InterPro" id="IPR001310">
    <property type="entry name" value="Histidine_triad_HIT"/>
</dbReference>
<sequence length="112" mass="12471">MTVSSCIFCKIANGKQKVKHIIKSGSVIAFDDINPVAKVHILIVPKKHIESVSTLESKNAHDLIEMFKTAAKIAESKKLEAFRLTFNGGKFQHVPHLHMHLLAGSKIDWSKL</sequence>
<feature type="domain" description="HIT" evidence="4">
    <location>
        <begin position="7"/>
        <end position="111"/>
    </location>
</feature>
<proteinExistence type="predicted"/>
<dbReference type="EMBL" id="MFBN01000027">
    <property type="protein sequence ID" value="OGD95115.1"/>
    <property type="molecule type" value="Genomic_DNA"/>
</dbReference>
<dbReference type="InterPro" id="IPR036265">
    <property type="entry name" value="HIT-like_sf"/>
</dbReference>
<evidence type="ECO:0000256" key="3">
    <source>
        <dbReference type="PROSITE-ProRule" id="PRU00464"/>
    </source>
</evidence>
<evidence type="ECO:0000256" key="2">
    <source>
        <dbReference type="PIRSR" id="PIRSR601310-3"/>
    </source>
</evidence>
<feature type="short sequence motif" description="Histidine triad motif" evidence="2 3">
    <location>
        <begin position="96"/>
        <end position="100"/>
    </location>
</feature>
<protein>
    <recommendedName>
        <fullName evidence="4">HIT domain-containing protein</fullName>
    </recommendedName>
</protein>
<evidence type="ECO:0000259" key="4">
    <source>
        <dbReference type="PROSITE" id="PS51084"/>
    </source>
</evidence>
<comment type="caution">
    <text evidence="5">The sequence shown here is derived from an EMBL/GenBank/DDBJ whole genome shotgun (WGS) entry which is preliminary data.</text>
</comment>
<evidence type="ECO:0000313" key="6">
    <source>
        <dbReference type="Proteomes" id="UP000178336"/>
    </source>
</evidence>
<evidence type="ECO:0000256" key="1">
    <source>
        <dbReference type="PIRSR" id="PIRSR601310-1"/>
    </source>
</evidence>
<reference evidence="5 6" key="1">
    <citation type="journal article" date="2016" name="Nat. Commun.">
        <title>Thousands of microbial genomes shed light on interconnected biogeochemical processes in an aquifer system.</title>
        <authorList>
            <person name="Anantharaman K."/>
            <person name="Brown C.T."/>
            <person name="Hug L.A."/>
            <person name="Sharon I."/>
            <person name="Castelle C.J."/>
            <person name="Probst A.J."/>
            <person name="Thomas B.C."/>
            <person name="Singh A."/>
            <person name="Wilkins M.J."/>
            <person name="Karaoz U."/>
            <person name="Brodie E.L."/>
            <person name="Williams K.H."/>
            <person name="Hubbard S.S."/>
            <person name="Banfield J.F."/>
        </authorList>
    </citation>
    <scope>NUCLEOTIDE SEQUENCE [LARGE SCALE GENOMIC DNA]</scope>
</reference>
<accession>A0A1F5GTF0</accession>
<dbReference type="Proteomes" id="UP000178336">
    <property type="component" value="Unassembled WGS sequence"/>
</dbReference>
<dbReference type="PRINTS" id="PR00332">
    <property type="entry name" value="HISTRIAD"/>
</dbReference>
<feature type="active site" description="Tele-AMP-histidine intermediate" evidence="1">
    <location>
        <position position="98"/>
    </location>
</feature>
<dbReference type="Pfam" id="PF11969">
    <property type="entry name" value="DcpS_C"/>
    <property type="match status" value="1"/>
</dbReference>
<dbReference type="Gene3D" id="3.30.428.10">
    <property type="entry name" value="HIT-like"/>
    <property type="match status" value="1"/>
</dbReference>
<dbReference type="PROSITE" id="PS51084">
    <property type="entry name" value="HIT_2"/>
    <property type="match status" value="1"/>
</dbReference>
<organism evidence="5 6">
    <name type="scientific">Candidatus Curtissbacteria bacterium RIFCSPLOWO2_01_FULL_37_9</name>
    <dbReference type="NCBI Taxonomy" id="1797724"/>
    <lineage>
        <taxon>Bacteria</taxon>
        <taxon>Candidatus Curtissiibacteriota</taxon>
    </lineage>
</organism>
<dbReference type="InterPro" id="IPR011146">
    <property type="entry name" value="HIT-like"/>
</dbReference>
<dbReference type="PANTHER" id="PTHR23089">
    <property type="entry name" value="HISTIDINE TRIAD HIT PROTEIN"/>
    <property type="match status" value="1"/>
</dbReference>
<name>A0A1F5GTF0_9BACT</name>
<dbReference type="GO" id="GO:0003824">
    <property type="term" value="F:catalytic activity"/>
    <property type="evidence" value="ECO:0007669"/>
    <property type="project" value="InterPro"/>
</dbReference>